<feature type="compositionally biased region" description="Acidic residues" evidence="1">
    <location>
        <begin position="65"/>
        <end position="86"/>
    </location>
</feature>
<reference evidence="2 3" key="1">
    <citation type="submission" date="2013-01" db="EMBL/GenBank/DDBJ databases">
        <authorList>
            <person name="Inman J."/>
            <person name="Zafar N."/>
            <person name="Lorenzi H."/>
            <person name="Caler E."/>
        </authorList>
    </citation>
    <scope>NUCLEOTIDE SEQUENCE [LARGE SCALE GENOMIC DNA]</scope>
    <source>
        <strain evidence="2 3">HM-3:IMSS</strain>
    </source>
</reference>
<organism evidence="2 3">
    <name type="scientific">Entamoeba histolytica HM-3:IMSS</name>
    <dbReference type="NCBI Taxonomy" id="885315"/>
    <lineage>
        <taxon>Eukaryota</taxon>
        <taxon>Amoebozoa</taxon>
        <taxon>Evosea</taxon>
        <taxon>Archamoebae</taxon>
        <taxon>Mastigamoebida</taxon>
        <taxon>Entamoebidae</taxon>
        <taxon>Entamoeba</taxon>
    </lineage>
</organism>
<proteinExistence type="predicted"/>
<dbReference type="AlphaFoldDB" id="M7W6F5"/>
<gene>
    <name evidence="2" type="ORF">KM1_207780</name>
</gene>
<dbReference type="VEuPathDB" id="AmoebaDB:KM1_207780"/>
<name>M7W6F5_ENTHI</name>
<accession>M7W6F5</accession>
<evidence type="ECO:0000313" key="3">
    <source>
        <dbReference type="Proteomes" id="UP000030780"/>
    </source>
</evidence>
<feature type="region of interest" description="Disordered" evidence="1">
    <location>
        <begin position="45"/>
        <end position="86"/>
    </location>
</feature>
<dbReference type="EMBL" id="KB638244">
    <property type="protein sequence ID" value="EMS13280.1"/>
    <property type="molecule type" value="Genomic_DNA"/>
</dbReference>
<dbReference type="Proteomes" id="UP000030780">
    <property type="component" value="Unassembled WGS sequence"/>
</dbReference>
<evidence type="ECO:0000313" key="2">
    <source>
        <dbReference type="EMBL" id="EMS13280.1"/>
    </source>
</evidence>
<evidence type="ECO:0000256" key="1">
    <source>
        <dbReference type="SAM" id="MobiDB-lite"/>
    </source>
</evidence>
<sequence>MITTLKSVEDKDETSPVYELVMGNNDFVHYVNDIINTRDNETSEFFVKHDSTPEDSEDNSNGFQYDEDDDFDGVGDDVDDEIVGSQ</sequence>
<protein>
    <submittedName>
        <fullName evidence="2">Uncharacterized protein</fullName>
    </submittedName>
</protein>